<dbReference type="EMBL" id="GBXM01006587">
    <property type="protein sequence ID" value="JAI01991.1"/>
    <property type="molecule type" value="Transcribed_RNA"/>
</dbReference>
<evidence type="ECO:0000313" key="1">
    <source>
        <dbReference type="EMBL" id="JAI01991.1"/>
    </source>
</evidence>
<organism evidence="1">
    <name type="scientific">Anguilla anguilla</name>
    <name type="common">European freshwater eel</name>
    <name type="synonym">Muraena anguilla</name>
    <dbReference type="NCBI Taxonomy" id="7936"/>
    <lineage>
        <taxon>Eukaryota</taxon>
        <taxon>Metazoa</taxon>
        <taxon>Chordata</taxon>
        <taxon>Craniata</taxon>
        <taxon>Vertebrata</taxon>
        <taxon>Euteleostomi</taxon>
        <taxon>Actinopterygii</taxon>
        <taxon>Neopterygii</taxon>
        <taxon>Teleostei</taxon>
        <taxon>Anguilliformes</taxon>
        <taxon>Anguillidae</taxon>
        <taxon>Anguilla</taxon>
    </lineage>
</organism>
<reference evidence="1" key="1">
    <citation type="submission" date="2014-11" db="EMBL/GenBank/DDBJ databases">
        <authorList>
            <person name="Amaro Gonzalez C."/>
        </authorList>
    </citation>
    <scope>NUCLEOTIDE SEQUENCE</scope>
</reference>
<protein>
    <submittedName>
        <fullName evidence="1">Uncharacterized protein</fullName>
    </submittedName>
</protein>
<reference evidence="1" key="2">
    <citation type="journal article" date="2015" name="Fish Shellfish Immunol.">
        <title>Early steps in the European eel (Anguilla anguilla)-Vibrio vulnificus interaction in the gills: Role of the RtxA13 toxin.</title>
        <authorList>
            <person name="Callol A."/>
            <person name="Pajuelo D."/>
            <person name="Ebbesson L."/>
            <person name="Teles M."/>
            <person name="MacKenzie S."/>
            <person name="Amaro C."/>
        </authorList>
    </citation>
    <scope>NUCLEOTIDE SEQUENCE</scope>
</reference>
<sequence>MLHPLFLGRNFKWVCPGCQELLLIVVFLLEYKVSISKNGLLSYENIGWNVS</sequence>
<proteinExistence type="predicted"/>
<name>A0A0E9XJH8_ANGAN</name>
<accession>A0A0E9XJH8</accession>
<dbReference type="AlphaFoldDB" id="A0A0E9XJH8"/>